<dbReference type="GO" id="GO:0009103">
    <property type="term" value="P:lipopolysaccharide biosynthetic process"/>
    <property type="evidence" value="ECO:0007669"/>
    <property type="project" value="TreeGrafter"/>
</dbReference>
<keyword evidence="1" id="KW-0472">Membrane</keyword>
<dbReference type="Pfam" id="PF01757">
    <property type="entry name" value="Acyl_transf_3"/>
    <property type="match status" value="1"/>
</dbReference>
<evidence type="ECO:0000313" key="4">
    <source>
        <dbReference type="Proteomes" id="UP000002629"/>
    </source>
</evidence>
<evidence type="ECO:0000313" key="3">
    <source>
        <dbReference type="EMBL" id="ADG09150.1"/>
    </source>
</evidence>
<keyword evidence="3" id="KW-0012">Acyltransferase</keyword>
<dbReference type="HOGENOM" id="CLU_005679_0_1_5"/>
<dbReference type="GO" id="GO:0016747">
    <property type="term" value="F:acyltransferase activity, transferring groups other than amino-acyl groups"/>
    <property type="evidence" value="ECO:0007669"/>
    <property type="project" value="InterPro"/>
</dbReference>
<reference evidence="4" key="1">
    <citation type="journal article" date="2011" name="J. Bacteriol.">
        <title>Genome sequences of eight morphologically diverse alphaproteobacteria.</title>
        <authorList>
            <consortium name="US DOE Joint Genome Institute"/>
            <person name="Brown P.J."/>
            <person name="Kysela D.T."/>
            <person name="Buechlein A."/>
            <person name="Hemmerich C."/>
            <person name="Brun Y.V."/>
        </authorList>
    </citation>
    <scope>NUCLEOTIDE SEQUENCE [LARGE SCALE GENOMIC DNA]</scope>
    <source>
        <strain evidence="4">ATCC 21756 / DSM 7131 / JCM 7823 / NBRC 15250 / LMG 17158 / TK0059</strain>
    </source>
</reference>
<organism evidence="3 4">
    <name type="scientific">Caulobacter segnis (strain ATCC 21756 / DSM 7131 / JCM 7823 / NBRC 15250 / LMG 17158 / TK0059)</name>
    <name type="common">Mycoplana segnis</name>
    <dbReference type="NCBI Taxonomy" id="509190"/>
    <lineage>
        <taxon>Bacteria</taxon>
        <taxon>Pseudomonadati</taxon>
        <taxon>Pseudomonadota</taxon>
        <taxon>Alphaproteobacteria</taxon>
        <taxon>Caulobacterales</taxon>
        <taxon>Caulobacteraceae</taxon>
        <taxon>Caulobacter</taxon>
    </lineage>
</organism>
<keyword evidence="1" id="KW-0812">Transmembrane</keyword>
<feature type="transmembrane region" description="Helical" evidence="1">
    <location>
        <begin position="134"/>
        <end position="155"/>
    </location>
</feature>
<feature type="transmembrane region" description="Helical" evidence="1">
    <location>
        <begin position="186"/>
        <end position="206"/>
    </location>
</feature>
<dbReference type="eggNOG" id="COG1835">
    <property type="taxonomic scope" value="Bacteria"/>
</dbReference>
<evidence type="ECO:0000259" key="2">
    <source>
        <dbReference type="Pfam" id="PF01757"/>
    </source>
</evidence>
<feature type="transmembrane region" description="Helical" evidence="1">
    <location>
        <begin position="93"/>
        <end position="122"/>
    </location>
</feature>
<dbReference type="AlphaFoldDB" id="D5VEK7"/>
<feature type="transmembrane region" description="Helical" evidence="1">
    <location>
        <begin position="54"/>
        <end position="73"/>
    </location>
</feature>
<feature type="domain" description="Acyltransferase 3" evidence="2">
    <location>
        <begin position="22"/>
        <end position="264"/>
    </location>
</feature>
<feature type="transmembrane region" description="Helical" evidence="1">
    <location>
        <begin position="241"/>
        <end position="265"/>
    </location>
</feature>
<dbReference type="InterPro" id="IPR002656">
    <property type="entry name" value="Acyl_transf_3_dom"/>
</dbReference>
<dbReference type="Proteomes" id="UP000002629">
    <property type="component" value="Chromosome"/>
</dbReference>
<dbReference type="EMBL" id="CP002008">
    <property type="protein sequence ID" value="ADG09150.1"/>
    <property type="molecule type" value="Genomic_DNA"/>
</dbReference>
<proteinExistence type="predicted"/>
<protein>
    <submittedName>
        <fullName evidence="3">Acyltransferase 3</fullName>
    </submittedName>
</protein>
<keyword evidence="1" id="KW-1133">Transmembrane helix</keyword>
<dbReference type="GO" id="GO:0016020">
    <property type="term" value="C:membrane"/>
    <property type="evidence" value="ECO:0007669"/>
    <property type="project" value="TreeGrafter"/>
</dbReference>
<accession>D5VEK7</accession>
<feature type="transmembrane region" description="Helical" evidence="1">
    <location>
        <begin position="212"/>
        <end position="232"/>
    </location>
</feature>
<evidence type="ECO:0000256" key="1">
    <source>
        <dbReference type="SAM" id="Phobius"/>
    </source>
</evidence>
<dbReference type="STRING" id="509190.Cseg_0638"/>
<dbReference type="InterPro" id="IPR050879">
    <property type="entry name" value="Acyltransferase_3"/>
</dbReference>
<dbReference type="PANTHER" id="PTHR23028:SF53">
    <property type="entry name" value="ACYL_TRANSF_3 DOMAIN-CONTAINING PROTEIN"/>
    <property type="match status" value="1"/>
</dbReference>
<keyword evidence="3" id="KW-0808">Transferase</keyword>
<feature type="transmembrane region" description="Helical" evidence="1">
    <location>
        <begin position="161"/>
        <end position="179"/>
    </location>
</feature>
<dbReference type="KEGG" id="cse:Cseg_0638"/>
<dbReference type="PANTHER" id="PTHR23028">
    <property type="entry name" value="ACETYLTRANSFERASE"/>
    <property type="match status" value="1"/>
</dbReference>
<gene>
    <name evidence="3" type="ordered locus">Cseg_0638</name>
</gene>
<name>D5VEK7_CAUST</name>
<sequence length="348" mass="36922">MPDRRSPGLSCLRLHLEFIMGGFDYLRLIAATLVVAHHARVLDGRPPIMIGPSLDLGALGVGLFFAISGYLVTGSLKQTPRVGTFVAKRALRIFPGLLAALLVTAFIIGPMSTTLSTSAYLADPDVYGYMLKNLTLYAVAYDLPGVFLTVPVAGVVNGSLWTLRLEFTAYLALAALGAARQATPRTLTVLALVAAAGSTVVHVAGLDARDDLFRIAYLAGVNGFLFLSGAALKASGRQPPLWLAGAAVILLATPVWFLGLPLIVLRLGAVDTPRLPVDLSYGLYIYSFPLQQMLAERSQLSLAKSLALTLPFALASWLLVEKPALRLKARLPRAPAKPILSPAAAAVD</sequence>